<dbReference type="RefSeq" id="XP_004357898.1">
    <property type="nucleotide sequence ID" value="XM_004357841.1"/>
</dbReference>
<name>F4PXU4_CACFS</name>
<dbReference type="Proteomes" id="UP000007797">
    <property type="component" value="Unassembled WGS sequence"/>
</dbReference>
<gene>
    <name evidence="2" type="ORF">DFA_00182</name>
</gene>
<evidence type="ECO:0000313" key="2">
    <source>
        <dbReference type="EMBL" id="EGG19604.1"/>
    </source>
</evidence>
<dbReference type="OrthoDB" id="2384430at2759"/>
<dbReference type="SUPFAM" id="SSF81901">
    <property type="entry name" value="HCP-like"/>
    <property type="match status" value="1"/>
</dbReference>
<evidence type="ECO:0000313" key="3">
    <source>
        <dbReference type="Proteomes" id="UP000007797"/>
    </source>
</evidence>
<comment type="similarity">
    <text evidence="1">Belongs to the sel-1 family.</text>
</comment>
<dbReference type="InterPro" id="IPR011990">
    <property type="entry name" value="TPR-like_helical_dom_sf"/>
</dbReference>
<keyword evidence="3" id="KW-1185">Reference proteome</keyword>
<sequence length="229" mass="26803">MEYLNKWLSSQCNVLDINKYFFGIRDDKKQNSINYKLMSSQYGYLIHHHKGELPQSILSSCSHRTGIPIDYLKNRIYCEIGFYYLKIKCETNNAIKYFQKAIDNHSAEGLFLLSLIYCDGEEFDKAIELCERSALEPPKIQLLHNKGVIANYRVHEAQYHVGHLYSKTKKDYTKTFNYYLMSAENGNTRGAYVTSMMYKKGVGCQRDEENSKKYLLKAKVNVKQQQHQE</sequence>
<dbReference type="Pfam" id="PF08238">
    <property type="entry name" value="Sel1"/>
    <property type="match status" value="4"/>
</dbReference>
<reference evidence="3" key="1">
    <citation type="journal article" date="2011" name="Genome Res.">
        <title>Phylogeny-wide analysis of social amoeba genomes highlights ancient origins for complex intercellular communication.</title>
        <authorList>
            <person name="Heidel A.J."/>
            <person name="Lawal H.M."/>
            <person name="Felder M."/>
            <person name="Schilde C."/>
            <person name="Helps N.R."/>
            <person name="Tunggal B."/>
            <person name="Rivero F."/>
            <person name="John U."/>
            <person name="Schleicher M."/>
            <person name="Eichinger L."/>
            <person name="Platzer M."/>
            <person name="Noegel A.A."/>
            <person name="Schaap P."/>
            <person name="Gloeckner G."/>
        </authorList>
    </citation>
    <scope>NUCLEOTIDE SEQUENCE [LARGE SCALE GENOMIC DNA]</scope>
    <source>
        <strain evidence="3">SH3</strain>
    </source>
</reference>
<dbReference type="EMBL" id="GL883014">
    <property type="protein sequence ID" value="EGG19604.1"/>
    <property type="molecule type" value="Genomic_DNA"/>
</dbReference>
<dbReference type="InterPro" id="IPR006597">
    <property type="entry name" value="Sel1-like"/>
</dbReference>
<dbReference type="GeneID" id="14871743"/>
<dbReference type="Gene3D" id="1.25.40.10">
    <property type="entry name" value="Tetratricopeptide repeat domain"/>
    <property type="match status" value="1"/>
</dbReference>
<dbReference type="PANTHER" id="PTHR11102">
    <property type="entry name" value="SEL-1-LIKE PROTEIN"/>
    <property type="match status" value="1"/>
</dbReference>
<dbReference type="AlphaFoldDB" id="F4PXU4"/>
<dbReference type="KEGG" id="dfa:DFA_00182"/>
<organism evidence="2 3">
    <name type="scientific">Cavenderia fasciculata</name>
    <name type="common">Slime mold</name>
    <name type="synonym">Dictyostelium fasciculatum</name>
    <dbReference type="NCBI Taxonomy" id="261658"/>
    <lineage>
        <taxon>Eukaryota</taxon>
        <taxon>Amoebozoa</taxon>
        <taxon>Evosea</taxon>
        <taxon>Eumycetozoa</taxon>
        <taxon>Dictyostelia</taxon>
        <taxon>Acytosteliales</taxon>
        <taxon>Cavenderiaceae</taxon>
        <taxon>Cavenderia</taxon>
    </lineage>
</organism>
<dbReference type="SMART" id="SM00671">
    <property type="entry name" value="SEL1"/>
    <property type="match status" value="3"/>
</dbReference>
<dbReference type="PANTHER" id="PTHR11102:SF160">
    <property type="entry name" value="ERAD-ASSOCIATED E3 UBIQUITIN-PROTEIN LIGASE COMPONENT HRD3"/>
    <property type="match status" value="1"/>
</dbReference>
<dbReference type="InterPro" id="IPR050767">
    <property type="entry name" value="Sel1_AlgK"/>
</dbReference>
<proteinExistence type="inferred from homology"/>
<dbReference type="STRING" id="1054147.F4PXU4"/>
<protein>
    <submittedName>
        <fullName evidence="2">Uncharacterized protein</fullName>
    </submittedName>
</protein>
<dbReference type="OMA" id="YFFGIRD"/>
<evidence type="ECO:0000256" key="1">
    <source>
        <dbReference type="ARBA" id="ARBA00038101"/>
    </source>
</evidence>
<accession>F4PXU4</accession>